<proteinExistence type="inferred from homology"/>
<dbReference type="GO" id="GO:0005886">
    <property type="term" value="C:plasma membrane"/>
    <property type="evidence" value="ECO:0007669"/>
    <property type="project" value="TreeGrafter"/>
</dbReference>
<dbReference type="Gene3D" id="3.80.10.10">
    <property type="entry name" value="Ribonuclease Inhibitor"/>
    <property type="match status" value="4"/>
</dbReference>
<evidence type="ECO:0000256" key="2">
    <source>
        <dbReference type="ARBA" id="ARBA00009634"/>
    </source>
</evidence>
<evidence type="ECO:0000313" key="15">
    <source>
        <dbReference type="EMBL" id="KAK7084380.1"/>
    </source>
</evidence>
<keyword evidence="7 12" id="KW-1133">Transmembrane helix</keyword>
<comment type="subcellular location">
    <subcellularLocation>
        <location evidence="1">Membrane</location>
        <topology evidence="1">Single-pass type I membrane protein</topology>
    </subcellularLocation>
</comment>
<dbReference type="Pfam" id="PF13855">
    <property type="entry name" value="LRR_8"/>
    <property type="match status" value="1"/>
</dbReference>
<accession>A0AAN8XU98</accession>
<feature type="domain" description="TIR" evidence="14">
    <location>
        <begin position="760"/>
        <end position="896"/>
    </location>
</feature>
<feature type="region of interest" description="Disordered" evidence="11">
    <location>
        <begin position="900"/>
        <end position="926"/>
    </location>
</feature>
<dbReference type="EMBL" id="JAXCGZ010002119">
    <property type="protein sequence ID" value="KAK7084380.1"/>
    <property type="molecule type" value="Genomic_DNA"/>
</dbReference>
<evidence type="ECO:0000256" key="4">
    <source>
        <dbReference type="ARBA" id="ARBA00022692"/>
    </source>
</evidence>
<evidence type="ECO:0000313" key="16">
    <source>
        <dbReference type="Proteomes" id="UP001381693"/>
    </source>
</evidence>
<dbReference type="SMART" id="SM00369">
    <property type="entry name" value="LRR_TYP"/>
    <property type="match status" value="8"/>
</dbReference>
<dbReference type="Gene3D" id="3.40.50.10140">
    <property type="entry name" value="Toll/interleukin-1 receptor homology (TIR) domain"/>
    <property type="match status" value="1"/>
</dbReference>
<keyword evidence="8 12" id="KW-0472">Membrane</keyword>
<keyword evidence="9" id="KW-0675">Receptor</keyword>
<dbReference type="PANTHER" id="PTHR24365">
    <property type="entry name" value="TOLL-LIKE RECEPTOR"/>
    <property type="match status" value="1"/>
</dbReference>
<feature type="compositionally biased region" description="Basic and acidic residues" evidence="11">
    <location>
        <begin position="910"/>
        <end position="926"/>
    </location>
</feature>
<keyword evidence="3" id="KW-0433">Leucine-rich repeat</keyword>
<keyword evidence="10" id="KW-0325">Glycoprotein</keyword>
<evidence type="ECO:0000256" key="11">
    <source>
        <dbReference type="SAM" id="MobiDB-lite"/>
    </source>
</evidence>
<evidence type="ECO:0000256" key="12">
    <source>
        <dbReference type="SAM" id="Phobius"/>
    </source>
</evidence>
<dbReference type="GO" id="GO:0038023">
    <property type="term" value="F:signaling receptor activity"/>
    <property type="evidence" value="ECO:0007669"/>
    <property type="project" value="TreeGrafter"/>
</dbReference>
<evidence type="ECO:0000256" key="13">
    <source>
        <dbReference type="SAM" id="SignalP"/>
    </source>
</evidence>
<dbReference type="FunFam" id="3.80.10.10:FF:001164">
    <property type="entry name" value="GH01279p"/>
    <property type="match status" value="1"/>
</dbReference>
<sequence>MASWKYLPVLLIWTWMVGIFDVASACTNCLKKNDTLTCIDEAGGTEYQLNLQSEGTILELSCVSHMKPLNVSFISDCDFPDVEEIEITGCSLPGVSYGDVILHLGIFPENVTTFRVRNGINQDDLEKWHLDGMDNLMILEMHNNKLKILPEEFFVPTTNLRFLKMSFNSFTTLPASLFTFTPFIETINLESNEVEVFPDAFFVNLTNLREINLSNNYLSDLSSHLFIDSSAIESLDLSDNRISRMDEDVFQDMGSLKNLTLLGNLLTALPEGVFSNLISLRHLDLSSNLIKYIPANSFDKTVNLKTLSLRNNSLNVLPDKIFIQCRSLQTLILSDNNLKTIKSEMFPIPETSLSYLDLGKNNLSFARNKFNILVAHDSPLDDFPLSRQIELKVVILNDNKIEFIPSVFNRVFLKLKNIDLSGNQIEYFDYHSLRFFEESVTLNLKNNKIKIIDFHDRVPPIKDKEVILFLEGNELVCDCRLYAFSKIVQGKPVGLAEGPPNIVVKDIDNVHCRDQDDNLEHLNELDLTTLTCTVRRCIGNCTCLHRPHDWMLIVNCDHLGLTHIPNLVDLPSNISVTLNLQNNSISSLQDLKSPRSSQVVNLTVSDNRLSFINETDIPNTLKILDVRGNNLTSLTEPLLKILNETDMILSLGNNPWPCDCGSIDFLNFLHVPSRKVTDFEDIKCADGEELLLDLNEYSLCPFFMQPMVIVSLVAIAVFLLLFAVLGTVSFYKYKQGIKVWLFAHRFCLWAITEDEMDANKKYDAFISYSHKDEEFVNTVLVPKLESEDPKYRICLHYRDWIPGEYIQNQILQSVEASRRTIVILSSNFIESVWGQLEFKAAHSQALQDKTNRIIVIVYGEIPPESELDEKLQLYISMKTYIKWGDAKFWEKLRYAMPHPPHLKKGHRRRRDTDKLELVKSDSKGGA</sequence>
<gene>
    <name evidence="15" type="ORF">SK128_021957</name>
</gene>
<evidence type="ECO:0000256" key="8">
    <source>
        <dbReference type="ARBA" id="ARBA00023136"/>
    </source>
</evidence>
<evidence type="ECO:0000256" key="1">
    <source>
        <dbReference type="ARBA" id="ARBA00004479"/>
    </source>
</evidence>
<dbReference type="SUPFAM" id="SSF52058">
    <property type="entry name" value="L domain-like"/>
    <property type="match status" value="2"/>
</dbReference>
<dbReference type="InterPro" id="IPR032675">
    <property type="entry name" value="LRR_dom_sf"/>
</dbReference>
<dbReference type="InterPro" id="IPR000157">
    <property type="entry name" value="TIR_dom"/>
</dbReference>
<feature type="compositionally biased region" description="Basic residues" evidence="11">
    <location>
        <begin position="900"/>
        <end position="909"/>
    </location>
</feature>
<dbReference type="Pfam" id="PF01582">
    <property type="entry name" value="TIR"/>
    <property type="match status" value="1"/>
</dbReference>
<evidence type="ECO:0000256" key="7">
    <source>
        <dbReference type="ARBA" id="ARBA00022989"/>
    </source>
</evidence>
<dbReference type="PANTHER" id="PTHR24365:SF541">
    <property type="entry name" value="PROTEIN TOLL-RELATED"/>
    <property type="match status" value="1"/>
</dbReference>
<dbReference type="PROSITE" id="PS50104">
    <property type="entry name" value="TIR"/>
    <property type="match status" value="1"/>
</dbReference>
<protein>
    <recommendedName>
        <fullName evidence="14">TIR domain-containing protein</fullName>
    </recommendedName>
</protein>
<keyword evidence="4 12" id="KW-0812">Transmembrane</keyword>
<keyword evidence="6" id="KW-0677">Repeat</keyword>
<dbReference type="SMART" id="SM00255">
    <property type="entry name" value="TIR"/>
    <property type="match status" value="1"/>
</dbReference>
<name>A0AAN8XU98_HALRR</name>
<dbReference type="AlphaFoldDB" id="A0AAN8XU98"/>
<dbReference type="PROSITE" id="PS51450">
    <property type="entry name" value="LRR"/>
    <property type="match status" value="3"/>
</dbReference>
<feature type="signal peptide" evidence="13">
    <location>
        <begin position="1"/>
        <end position="25"/>
    </location>
</feature>
<evidence type="ECO:0000256" key="6">
    <source>
        <dbReference type="ARBA" id="ARBA00022737"/>
    </source>
</evidence>
<keyword evidence="5 13" id="KW-0732">Signal</keyword>
<dbReference type="Pfam" id="PF13306">
    <property type="entry name" value="LRR_5"/>
    <property type="match status" value="1"/>
</dbReference>
<organism evidence="15 16">
    <name type="scientific">Halocaridina rubra</name>
    <name type="common">Hawaiian red shrimp</name>
    <dbReference type="NCBI Taxonomy" id="373956"/>
    <lineage>
        <taxon>Eukaryota</taxon>
        <taxon>Metazoa</taxon>
        <taxon>Ecdysozoa</taxon>
        <taxon>Arthropoda</taxon>
        <taxon>Crustacea</taxon>
        <taxon>Multicrustacea</taxon>
        <taxon>Malacostraca</taxon>
        <taxon>Eumalacostraca</taxon>
        <taxon>Eucarida</taxon>
        <taxon>Decapoda</taxon>
        <taxon>Pleocyemata</taxon>
        <taxon>Caridea</taxon>
        <taxon>Atyoidea</taxon>
        <taxon>Atyidae</taxon>
        <taxon>Halocaridina</taxon>
    </lineage>
</organism>
<feature type="transmembrane region" description="Helical" evidence="12">
    <location>
        <begin position="707"/>
        <end position="731"/>
    </location>
</feature>
<comment type="caution">
    <text evidence="15">The sequence shown here is derived from an EMBL/GenBank/DDBJ whole genome shotgun (WGS) entry which is preliminary data.</text>
</comment>
<comment type="similarity">
    <text evidence="2">Belongs to the Toll-like receptor family.</text>
</comment>
<dbReference type="InterPro" id="IPR003591">
    <property type="entry name" value="Leu-rich_rpt_typical-subtyp"/>
</dbReference>
<keyword evidence="16" id="KW-1185">Reference proteome</keyword>
<dbReference type="InterPro" id="IPR001611">
    <property type="entry name" value="Leu-rich_rpt"/>
</dbReference>
<reference evidence="15 16" key="1">
    <citation type="submission" date="2023-11" db="EMBL/GenBank/DDBJ databases">
        <title>Halocaridina rubra genome assembly.</title>
        <authorList>
            <person name="Smith C."/>
        </authorList>
    </citation>
    <scope>NUCLEOTIDE SEQUENCE [LARGE SCALE GENOMIC DNA]</scope>
    <source>
        <strain evidence="15">EP-1</strain>
        <tissue evidence="15">Whole</tissue>
    </source>
</reference>
<dbReference type="InterPro" id="IPR000483">
    <property type="entry name" value="Cys-rich_flank_reg_C"/>
</dbReference>
<dbReference type="SMART" id="SM00082">
    <property type="entry name" value="LRRCT"/>
    <property type="match status" value="2"/>
</dbReference>
<evidence type="ECO:0000256" key="9">
    <source>
        <dbReference type="ARBA" id="ARBA00023170"/>
    </source>
</evidence>
<dbReference type="SUPFAM" id="SSF52200">
    <property type="entry name" value="Toll/Interleukin receptor TIR domain"/>
    <property type="match status" value="1"/>
</dbReference>
<dbReference type="InterPro" id="IPR035897">
    <property type="entry name" value="Toll_tir_struct_dom_sf"/>
</dbReference>
<evidence type="ECO:0000256" key="5">
    <source>
        <dbReference type="ARBA" id="ARBA00022729"/>
    </source>
</evidence>
<dbReference type="PRINTS" id="PR01537">
    <property type="entry name" value="INTRLKN1R1F"/>
</dbReference>
<dbReference type="Proteomes" id="UP001381693">
    <property type="component" value="Unassembled WGS sequence"/>
</dbReference>
<evidence type="ECO:0000256" key="3">
    <source>
        <dbReference type="ARBA" id="ARBA00022614"/>
    </source>
</evidence>
<dbReference type="InterPro" id="IPR026906">
    <property type="entry name" value="LRR_5"/>
</dbReference>
<evidence type="ECO:0000256" key="10">
    <source>
        <dbReference type="ARBA" id="ARBA00023180"/>
    </source>
</evidence>
<dbReference type="SMART" id="SM00364">
    <property type="entry name" value="LRR_BAC"/>
    <property type="match status" value="7"/>
</dbReference>
<evidence type="ECO:0000259" key="14">
    <source>
        <dbReference type="PROSITE" id="PS50104"/>
    </source>
</evidence>
<feature type="chain" id="PRO_5042862521" description="TIR domain-containing protein" evidence="13">
    <location>
        <begin position="26"/>
        <end position="926"/>
    </location>
</feature>
<dbReference type="FunFam" id="3.40.50.10140:FF:000026">
    <property type="entry name" value="Toll-like receptor 2"/>
    <property type="match status" value="1"/>
</dbReference>
<dbReference type="GO" id="GO:0007165">
    <property type="term" value="P:signal transduction"/>
    <property type="evidence" value="ECO:0007669"/>
    <property type="project" value="InterPro"/>
</dbReference>